<reference evidence="1" key="2">
    <citation type="submission" date="2015-06" db="UniProtKB">
        <authorList>
            <consortium name="EnsemblPlants"/>
        </authorList>
    </citation>
    <scope>IDENTIFICATION</scope>
    <source>
        <strain evidence="1">DM1-3 516 R44</strain>
    </source>
</reference>
<dbReference type="HOGENOM" id="CLU_3072413_0_0_1"/>
<dbReference type="Gramene" id="PGSC0003DMT400082509">
    <property type="protein sequence ID" value="PGSC0003DMT400082509"/>
    <property type="gene ID" value="PGSC0003DMG401032586"/>
</dbReference>
<dbReference type="AlphaFoldDB" id="M1D632"/>
<organism evidence="1 2">
    <name type="scientific">Solanum tuberosum</name>
    <name type="common">Potato</name>
    <dbReference type="NCBI Taxonomy" id="4113"/>
    <lineage>
        <taxon>Eukaryota</taxon>
        <taxon>Viridiplantae</taxon>
        <taxon>Streptophyta</taxon>
        <taxon>Embryophyta</taxon>
        <taxon>Tracheophyta</taxon>
        <taxon>Spermatophyta</taxon>
        <taxon>Magnoliopsida</taxon>
        <taxon>eudicotyledons</taxon>
        <taxon>Gunneridae</taxon>
        <taxon>Pentapetalae</taxon>
        <taxon>asterids</taxon>
        <taxon>lamiids</taxon>
        <taxon>Solanales</taxon>
        <taxon>Solanaceae</taxon>
        <taxon>Solanoideae</taxon>
        <taxon>Solaneae</taxon>
        <taxon>Solanum</taxon>
    </lineage>
</organism>
<protein>
    <submittedName>
        <fullName evidence="1">Uncharacterized protein</fullName>
    </submittedName>
</protein>
<evidence type="ECO:0000313" key="1">
    <source>
        <dbReference type="EnsemblPlants" id="PGSC0003DMT400082509"/>
    </source>
</evidence>
<evidence type="ECO:0000313" key="2">
    <source>
        <dbReference type="Proteomes" id="UP000011115"/>
    </source>
</evidence>
<proteinExistence type="predicted"/>
<dbReference type="PaxDb" id="4113-PGSC0003DMT400082509"/>
<sequence>MVIVNLRYIYCSSVDAYLMSIYHTLRCLCNLEQRWLCQVQELHHGKQEESVEL</sequence>
<dbReference type="EnsemblPlants" id="PGSC0003DMT400082509">
    <property type="protein sequence ID" value="PGSC0003DMT400082509"/>
    <property type="gene ID" value="PGSC0003DMG401032586"/>
</dbReference>
<dbReference type="Proteomes" id="UP000011115">
    <property type="component" value="Unassembled WGS sequence"/>
</dbReference>
<dbReference type="InParanoid" id="M1D632"/>
<reference evidence="2" key="1">
    <citation type="journal article" date="2011" name="Nature">
        <title>Genome sequence and analysis of the tuber crop potato.</title>
        <authorList>
            <consortium name="The Potato Genome Sequencing Consortium"/>
        </authorList>
    </citation>
    <scope>NUCLEOTIDE SEQUENCE [LARGE SCALE GENOMIC DNA]</scope>
    <source>
        <strain evidence="2">cv. DM1-3 516 R44</strain>
    </source>
</reference>
<accession>M1D632</accession>
<keyword evidence="2" id="KW-1185">Reference proteome</keyword>
<name>M1D632_SOLTU</name>